<dbReference type="SUPFAM" id="SSF56112">
    <property type="entry name" value="Protein kinase-like (PK-like)"/>
    <property type="match status" value="1"/>
</dbReference>
<evidence type="ECO:0000256" key="2">
    <source>
        <dbReference type="ARBA" id="ARBA00022777"/>
    </source>
</evidence>
<dbReference type="FunFam" id="1.10.1070.11:FF:000012">
    <property type="entry name" value="Phosphatidylinositol 4-kinase alpha 1"/>
    <property type="match status" value="1"/>
</dbReference>
<dbReference type="GO" id="GO:0004430">
    <property type="term" value="F:1-phosphatidylinositol 4-kinase activity"/>
    <property type="evidence" value="ECO:0000318"/>
    <property type="project" value="GO_Central"/>
</dbReference>
<dbReference type="PANTHER" id="PTHR10048">
    <property type="entry name" value="PHOSPHATIDYLINOSITOL KINASE"/>
    <property type="match status" value="1"/>
</dbReference>
<dbReference type="PROSITE" id="PS51545">
    <property type="entry name" value="PIK_HELICAL"/>
    <property type="match status" value="1"/>
</dbReference>
<dbReference type="GO" id="GO:0046854">
    <property type="term" value="P:phosphatidylinositol phosphate biosynthetic process"/>
    <property type="evidence" value="ECO:0000318"/>
    <property type="project" value="GO_Central"/>
</dbReference>
<dbReference type="STRING" id="5722.A2EUN5"/>
<dbReference type="InterPro" id="IPR016024">
    <property type="entry name" value="ARM-type_fold"/>
</dbReference>
<dbReference type="Gene3D" id="1.25.40.70">
    <property type="entry name" value="Phosphatidylinositol 3-kinase, accessory domain (PIK)"/>
    <property type="match status" value="1"/>
</dbReference>
<dbReference type="RefSeq" id="XP_001315846.1">
    <property type="nucleotide sequence ID" value="XM_001315811.1"/>
</dbReference>
<keyword evidence="7" id="KW-1185">Reference proteome</keyword>
<protein>
    <submittedName>
        <fullName evidence="6">Phosphatidylinositol 3-and 4-kinase family protein</fullName>
    </submittedName>
</protein>
<dbReference type="InterPro" id="IPR001263">
    <property type="entry name" value="PI3K_accessory_dom"/>
</dbReference>
<dbReference type="PROSITE" id="PS50290">
    <property type="entry name" value="PI3_4_KINASE_3"/>
    <property type="match status" value="1"/>
</dbReference>
<feature type="domain" description="PIK helical" evidence="5">
    <location>
        <begin position="875"/>
        <end position="1052"/>
    </location>
</feature>
<dbReference type="Pfam" id="PF00613">
    <property type="entry name" value="PI3Ka"/>
    <property type="match status" value="1"/>
</dbReference>
<evidence type="ECO:0000256" key="3">
    <source>
        <dbReference type="SAM" id="MobiDB-lite"/>
    </source>
</evidence>
<dbReference type="InterPro" id="IPR036940">
    <property type="entry name" value="PI3/4_kinase_cat_sf"/>
</dbReference>
<dbReference type="InterPro" id="IPR011009">
    <property type="entry name" value="Kinase-like_dom_sf"/>
</dbReference>
<keyword evidence="2" id="KW-0418">Kinase</keyword>
<dbReference type="Proteomes" id="UP000001542">
    <property type="component" value="Unassembled WGS sequence"/>
</dbReference>
<dbReference type="InParanoid" id="A2EUN5"/>
<accession>A2EUN5</accession>
<gene>
    <name evidence="6" type="ORF">TVAG_161620</name>
</gene>
<dbReference type="GO" id="GO:0005737">
    <property type="term" value="C:cytoplasm"/>
    <property type="evidence" value="ECO:0000318"/>
    <property type="project" value="GO_Central"/>
</dbReference>
<evidence type="ECO:0000313" key="7">
    <source>
        <dbReference type="Proteomes" id="UP000001542"/>
    </source>
</evidence>
<dbReference type="Pfam" id="PF00454">
    <property type="entry name" value="PI3_PI4_kinase"/>
    <property type="match status" value="1"/>
</dbReference>
<dbReference type="KEGG" id="tva:4761469"/>
<feature type="compositionally biased region" description="Acidic residues" evidence="3">
    <location>
        <begin position="19"/>
        <end position="31"/>
    </location>
</feature>
<dbReference type="Gene3D" id="3.30.1010.10">
    <property type="entry name" value="Phosphatidylinositol 3-kinase Catalytic Subunit, Chain A, domain 4"/>
    <property type="match status" value="1"/>
</dbReference>
<keyword evidence="1" id="KW-0808">Transferase</keyword>
<dbReference type="PANTHER" id="PTHR10048:SF22">
    <property type="entry name" value="PHOSPHATIDYLINOSITOL 4-KINASE BETA"/>
    <property type="match status" value="1"/>
</dbReference>
<sequence length="1411" mass="162946">MQTGGEQEPSSLPLAEVIFNDDTEDKPEETTENSNPNENINENSNNLQNNPTNEPKIQNSIISPSSSISASQSLDIIASESGQSEEVDRCIDHVYDRSSLNYMITLFTKTAFPEIRAKIFSFFQKMILNPSLYIEYVRPSKHRRNSDEFSSTDIKPMFRHRSNSFKLERQDTPTEIKPETPKKKFSPLTLLFQSFPRILDKFSVSDIDQVGKNLQICIMKLVPDPRYINKVAMPELHYFQEACEAFRHVLNIKKTTLANHLVKALISASFAIIFSIVDSAKIKNQSQYDYINYIGEIISVISTGLGSVTNMKEISNMLTSFWVAIVLYSKGDFSIYFTWNVYLRRIAASAMPFSSVCSSINPKSIDSLINDVNIKSTHCKLYSNSEEMATALRTLIPELNFALVKQLEPMYGIFLLCIYSLEKYRAASGDLCTYFEYMDYSYNPIFDQCIDLLLEPIFNTYCHHVSAMSETIQKSESVFPTAKTLLRSFLCHGSRRSQGATCIYSRFFTRFVLAVLDNETWQIFMNMKGQISKDKMQNFLAFFNDLVKLTSQDVPTLLFSIFSTSAIREQDEARAMMFSYLYDNLQPHLRPFFSDYYAVFNMMKGMSYNFPDNLDQFDAITKARYITMQIIRDNDISKFDLIPYEIPTSEKVRLWSLIFCQNMKLADDLVDVLAKRYIHGYMSTKGIFSTEYDLNDVRDQTAIFSFFTYLVKINCFTSKIIPQLYFLKDGLRLKHPGSVHCYMNLLYFIISVMQCRNAHEFETAGNSSNMIILLDVSCRVISLGRMTGILQYVTTSEVVNLRKIIPSIQSLANSNKTQFCIQNKVNPVLSINVDQTLLIKLSNVILYCLSQTLMYFSTYINPQDTHIIEQEYINTYWLKPRYYYFSELLPLLLTLCPSCVYSFIDILNTTDTFISDLPKLVKDYQRQISGEENLIHFIARYTPHIIDMDLKIDPQYALTLIQPELLANETISHFVTHWLHSLPEEDAMLMVPQLVQSIRFDKCKTMRSFLIDYAKDHEMFAHRLLWNIANEKGHPDNTDPKYTRRLPKIESLILNSFKTSVRQRQMNEFGLIEELDRISQRLKPYKIEERREVLINELKNLNLSNDLYVPSCPEYKIIGINAEESLPLKSHSRVPILVNFEVEDKENKRFPYGCIFKIQDDVRTDCLMIQLIDKFGVICRESGLDIYVCPYKVFSTGFDRGVIEVIQHAKSRHDIGMTYKSELLHYFTTKFGPIGTPKFNAAQDNFIKSLASYSLICYLFQVKDRHNANIMIDDEGHIIHIDFGFIFDISPGGNIKFERAPFKLTREYVNVLGGSTDAVPFQRFVTLFMRCFLAVQSRYIEIINIVELMKSAGLPCFTKNSIKSLKERFALTKNASELPDYIKGLVTSSLDSFYTSAYDSFQNSQNNIFYC</sequence>
<dbReference type="SUPFAM" id="SSF48371">
    <property type="entry name" value="ARM repeat"/>
    <property type="match status" value="1"/>
</dbReference>
<evidence type="ECO:0000256" key="1">
    <source>
        <dbReference type="ARBA" id="ARBA00022679"/>
    </source>
</evidence>
<evidence type="ECO:0000259" key="4">
    <source>
        <dbReference type="PROSITE" id="PS50290"/>
    </source>
</evidence>
<dbReference type="GO" id="GO:0048015">
    <property type="term" value="P:phosphatidylinositol-mediated signaling"/>
    <property type="evidence" value="ECO:0000318"/>
    <property type="project" value="GO_Central"/>
</dbReference>
<reference evidence="6" key="1">
    <citation type="submission" date="2006-10" db="EMBL/GenBank/DDBJ databases">
        <authorList>
            <person name="Amadeo P."/>
            <person name="Zhao Q."/>
            <person name="Wortman J."/>
            <person name="Fraser-Liggett C."/>
            <person name="Carlton J."/>
        </authorList>
    </citation>
    <scope>NUCLEOTIDE SEQUENCE</scope>
    <source>
        <strain evidence="6">G3</strain>
    </source>
</reference>
<dbReference type="InterPro" id="IPR042236">
    <property type="entry name" value="PI3K_accessory_sf"/>
</dbReference>
<dbReference type="GO" id="GO:0016020">
    <property type="term" value="C:membrane"/>
    <property type="evidence" value="ECO:0000318"/>
    <property type="project" value="GO_Central"/>
</dbReference>
<dbReference type="CDD" id="cd05167">
    <property type="entry name" value="PI4Kc_III_alpha"/>
    <property type="match status" value="1"/>
</dbReference>
<dbReference type="InterPro" id="IPR000403">
    <property type="entry name" value="PI3/4_kinase_cat_dom"/>
</dbReference>
<name>A2EUN5_TRIV3</name>
<dbReference type="GO" id="GO:0016303">
    <property type="term" value="F:1-phosphatidylinositol-3-kinase activity"/>
    <property type="evidence" value="ECO:0007669"/>
    <property type="project" value="UniProtKB-ARBA"/>
</dbReference>
<feature type="compositionally biased region" description="Low complexity" evidence="3">
    <location>
        <begin position="32"/>
        <end position="61"/>
    </location>
</feature>
<proteinExistence type="predicted"/>
<feature type="region of interest" description="Disordered" evidence="3">
    <location>
        <begin position="1"/>
        <end position="61"/>
    </location>
</feature>
<dbReference type="InterPro" id="IPR015433">
    <property type="entry name" value="PI3/4_kinase"/>
</dbReference>
<dbReference type="SMR" id="A2EUN5"/>
<dbReference type="eggNOG" id="KOG0902">
    <property type="taxonomic scope" value="Eukaryota"/>
</dbReference>
<dbReference type="VEuPathDB" id="TrichDB:TVAG_161620"/>
<organism evidence="6 7">
    <name type="scientific">Trichomonas vaginalis (strain ATCC PRA-98 / G3)</name>
    <dbReference type="NCBI Taxonomy" id="412133"/>
    <lineage>
        <taxon>Eukaryota</taxon>
        <taxon>Metamonada</taxon>
        <taxon>Parabasalia</taxon>
        <taxon>Trichomonadida</taxon>
        <taxon>Trichomonadidae</taxon>
        <taxon>Trichomonas</taxon>
    </lineage>
</organism>
<dbReference type="VEuPathDB" id="TrichDB:TVAGG3_0255710"/>
<evidence type="ECO:0000313" key="6">
    <source>
        <dbReference type="EMBL" id="EAY03623.1"/>
    </source>
</evidence>
<feature type="domain" description="PI3K/PI4K catalytic" evidence="4">
    <location>
        <begin position="1122"/>
        <end position="1394"/>
    </location>
</feature>
<feature type="compositionally biased region" description="Polar residues" evidence="3">
    <location>
        <begin position="1"/>
        <end position="10"/>
    </location>
</feature>
<dbReference type="FunFam" id="3.30.1010.10:FF:000016">
    <property type="entry name" value="Phosphatidylinositol 3-kinase catalytic subunit type 3"/>
    <property type="match status" value="1"/>
</dbReference>
<dbReference type="EMBL" id="DS113499">
    <property type="protein sequence ID" value="EAY03623.1"/>
    <property type="molecule type" value="Genomic_DNA"/>
</dbReference>
<evidence type="ECO:0000259" key="5">
    <source>
        <dbReference type="PROSITE" id="PS51545"/>
    </source>
</evidence>
<reference evidence="6" key="2">
    <citation type="journal article" date="2007" name="Science">
        <title>Draft genome sequence of the sexually transmitted pathogen Trichomonas vaginalis.</title>
        <authorList>
            <person name="Carlton J.M."/>
            <person name="Hirt R.P."/>
            <person name="Silva J.C."/>
            <person name="Delcher A.L."/>
            <person name="Schatz M."/>
            <person name="Zhao Q."/>
            <person name="Wortman J.R."/>
            <person name="Bidwell S.L."/>
            <person name="Alsmark U.C.M."/>
            <person name="Besteiro S."/>
            <person name="Sicheritz-Ponten T."/>
            <person name="Noel C.J."/>
            <person name="Dacks J.B."/>
            <person name="Foster P.G."/>
            <person name="Simillion C."/>
            <person name="Van de Peer Y."/>
            <person name="Miranda-Saavedra D."/>
            <person name="Barton G.J."/>
            <person name="Westrop G.D."/>
            <person name="Mueller S."/>
            <person name="Dessi D."/>
            <person name="Fiori P.L."/>
            <person name="Ren Q."/>
            <person name="Paulsen I."/>
            <person name="Zhang H."/>
            <person name="Bastida-Corcuera F.D."/>
            <person name="Simoes-Barbosa A."/>
            <person name="Brown M.T."/>
            <person name="Hayes R.D."/>
            <person name="Mukherjee M."/>
            <person name="Okumura C.Y."/>
            <person name="Schneider R."/>
            <person name="Smith A.J."/>
            <person name="Vanacova S."/>
            <person name="Villalvazo M."/>
            <person name="Haas B.J."/>
            <person name="Pertea M."/>
            <person name="Feldblyum T.V."/>
            <person name="Utterback T.R."/>
            <person name="Shu C.L."/>
            <person name="Osoegawa K."/>
            <person name="de Jong P.J."/>
            <person name="Hrdy I."/>
            <person name="Horvathova L."/>
            <person name="Zubacova Z."/>
            <person name="Dolezal P."/>
            <person name="Malik S.B."/>
            <person name="Logsdon J.M. Jr."/>
            <person name="Henze K."/>
            <person name="Gupta A."/>
            <person name="Wang C.C."/>
            <person name="Dunne R.L."/>
            <person name="Upcroft J.A."/>
            <person name="Upcroft P."/>
            <person name="White O."/>
            <person name="Salzberg S.L."/>
            <person name="Tang P."/>
            <person name="Chiu C.-H."/>
            <person name="Lee Y.-S."/>
            <person name="Embley T.M."/>
            <person name="Coombs G.H."/>
            <person name="Mottram J.C."/>
            <person name="Tachezy J."/>
            <person name="Fraser-Liggett C.M."/>
            <person name="Johnson P.J."/>
        </authorList>
    </citation>
    <scope>NUCLEOTIDE SEQUENCE [LARGE SCALE GENOMIC DNA]</scope>
    <source>
        <strain evidence="6">G3</strain>
    </source>
</reference>
<dbReference type="OrthoDB" id="10264149at2759"/>
<dbReference type="Gene3D" id="1.10.1070.11">
    <property type="entry name" value="Phosphatidylinositol 3-/4-kinase, catalytic domain"/>
    <property type="match status" value="1"/>
</dbReference>
<dbReference type="SMART" id="SM00146">
    <property type="entry name" value="PI3Kc"/>
    <property type="match status" value="1"/>
</dbReference>